<keyword evidence="3" id="KW-1185">Reference proteome</keyword>
<dbReference type="KEGG" id="scr:SCHRY_v1c05540"/>
<evidence type="ECO:0000313" key="2">
    <source>
        <dbReference type="EMBL" id="AGM25132.1"/>
    </source>
</evidence>
<dbReference type="EMBL" id="CP005077">
    <property type="protein sequence ID" value="AGM25132.1"/>
    <property type="molecule type" value="Genomic_DNA"/>
</dbReference>
<reference evidence="2 3" key="1">
    <citation type="journal article" date="2013" name="Genome Biol. Evol.">
        <title>Complete genomes of two dipteran-associated spiroplasmas provided insights into the origin, dynamics, and impacts of viral invasion in spiroplasma.</title>
        <authorList>
            <person name="Ku C."/>
            <person name="Lo W.S."/>
            <person name="Chen L.L."/>
            <person name="Kuo C.H."/>
        </authorList>
    </citation>
    <scope>NUCLEOTIDE SEQUENCE [LARGE SCALE GENOMIC DNA]</scope>
    <source>
        <strain evidence="2 3">DF-1</strain>
    </source>
</reference>
<dbReference type="PATRIC" id="fig|1276227.3.peg.556"/>
<feature type="chain" id="PRO_5004371254" description="Lipoprotein" evidence="1">
    <location>
        <begin position="24"/>
        <end position="616"/>
    </location>
</feature>
<dbReference type="AlphaFoldDB" id="R4U1F0"/>
<dbReference type="PROSITE" id="PS51257">
    <property type="entry name" value="PROKAR_LIPOPROTEIN"/>
    <property type="match status" value="1"/>
</dbReference>
<dbReference type="Proteomes" id="UP000013964">
    <property type="component" value="Chromosome"/>
</dbReference>
<accession>R4U1F0</accession>
<evidence type="ECO:0000313" key="3">
    <source>
        <dbReference type="Proteomes" id="UP000013964"/>
    </source>
</evidence>
<dbReference type="STRING" id="1276227.SCHRY_v1c05540"/>
<evidence type="ECO:0008006" key="4">
    <source>
        <dbReference type="Google" id="ProtNLM"/>
    </source>
</evidence>
<evidence type="ECO:0000256" key="1">
    <source>
        <dbReference type="SAM" id="SignalP"/>
    </source>
</evidence>
<dbReference type="InterPro" id="IPR054816">
    <property type="entry name" value="Lipoprotein_mollicutes-type_CS"/>
</dbReference>
<organism evidence="2 3">
    <name type="scientific">Spiroplasma chrysopicola DF-1</name>
    <dbReference type="NCBI Taxonomy" id="1276227"/>
    <lineage>
        <taxon>Bacteria</taxon>
        <taxon>Bacillati</taxon>
        <taxon>Mycoplasmatota</taxon>
        <taxon>Mollicutes</taxon>
        <taxon>Entomoplasmatales</taxon>
        <taxon>Spiroplasmataceae</taxon>
        <taxon>Spiroplasma</taxon>
    </lineage>
</organism>
<dbReference type="RefSeq" id="WP_016338957.1">
    <property type="nucleotide sequence ID" value="NC_021280.1"/>
</dbReference>
<sequence>MKKLLTILSTLTISMTGVTSVVACSANTEQPSDQLSPEKVKDFLKLYQNEVNPFTLSRDDGNQKNRLVKDITQQLHLTSEYEVSVLEDGYLLPNLEALNRAEVATILNGVAKISVKYQGKEFWNDKIFWLTNEFSSIKTKLTKLDSFTESANGFIVTGEKAPSDITTEILETQLKKQFQNVFKFSVHEITATPSLNSTAGETENETLINYGKTTIEVTTSNDIAVFSGEINWVTEPINTVAGFALDLMGKGHSSNNGFDFKLPIPGLPMEVSLAKLYTFAGLINTMIGNSINLVNLDHIGTDQFDNEWKNFLTTFDSLLASLIGSSIISLPITLDVSGILKVNGTVGDLLTNMAPSLIALLQWFISNDFKSNNAIMELLQYLLSDVNPKVKAGLVATYGEKSPMINKTNTNLDSLLGQALAGYKKDLPFSIKILGKELNDEIVFGNNGNIISPKLDLAPTTLVMSILNEFSNISTGGFDLINQKVINKDHLKGLWHLILTFIPEINLTLKDAMTPLWNAALPSLGLDANQLEQLNVELLQGRLKVMFKNQNDQWEEFQDVFKDGDTPNLKQILEAKDMKLQFTNLQFKLTSKVDSNASFTTNNDLTFEMLLSDKTK</sequence>
<proteinExistence type="predicted"/>
<protein>
    <recommendedName>
        <fullName evidence="4">Lipoprotein</fullName>
    </recommendedName>
</protein>
<gene>
    <name evidence="2" type="ORF">SCHRY_v1c05540</name>
</gene>
<keyword evidence="1" id="KW-0732">Signal</keyword>
<dbReference type="OrthoDB" id="388795at2"/>
<name>R4U1F0_9MOLU</name>
<feature type="signal peptide" evidence="1">
    <location>
        <begin position="1"/>
        <end position="23"/>
    </location>
</feature>
<dbReference type="NCBIfam" id="NF038029">
    <property type="entry name" value="LP_plasma"/>
    <property type="match status" value="1"/>
</dbReference>
<dbReference type="HOGENOM" id="CLU_018769_0_0_14"/>